<proteinExistence type="inferred from homology"/>
<organism evidence="11 12">
    <name type="scientific">Cylicocyclus nassatus</name>
    <name type="common">Nematode worm</name>
    <dbReference type="NCBI Taxonomy" id="53992"/>
    <lineage>
        <taxon>Eukaryota</taxon>
        <taxon>Metazoa</taxon>
        <taxon>Ecdysozoa</taxon>
        <taxon>Nematoda</taxon>
        <taxon>Chromadorea</taxon>
        <taxon>Rhabditida</taxon>
        <taxon>Rhabditina</taxon>
        <taxon>Rhabditomorpha</taxon>
        <taxon>Strongyloidea</taxon>
        <taxon>Strongylidae</taxon>
        <taxon>Cylicocyclus</taxon>
    </lineage>
</organism>
<dbReference type="GO" id="GO:0008270">
    <property type="term" value="F:zinc ion binding"/>
    <property type="evidence" value="ECO:0007669"/>
    <property type="project" value="UniProtKB-KW"/>
</dbReference>
<dbReference type="CDD" id="cd20343">
    <property type="entry name" value="BRcat_RBR_HHARI-like"/>
    <property type="match status" value="1"/>
</dbReference>
<keyword evidence="5" id="KW-0479">Metal-binding</keyword>
<dbReference type="Pfam" id="PF22191">
    <property type="entry name" value="IBR_1"/>
    <property type="match status" value="1"/>
</dbReference>
<keyword evidence="6" id="KW-0677">Repeat</keyword>
<comment type="catalytic activity">
    <reaction evidence="1">
        <text>[E2 ubiquitin-conjugating enzyme]-S-ubiquitinyl-L-cysteine + [acceptor protein]-L-lysine = [E2 ubiquitin-conjugating enzyme]-L-cysteine + [acceptor protein]-N(6)-ubiquitinyl-L-lysine.</text>
        <dbReference type="EC" id="2.3.2.31"/>
    </reaction>
</comment>
<keyword evidence="8" id="KW-0833">Ubl conjugation pathway</keyword>
<evidence type="ECO:0000313" key="12">
    <source>
        <dbReference type="Proteomes" id="UP001176961"/>
    </source>
</evidence>
<evidence type="ECO:0000256" key="9">
    <source>
        <dbReference type="ARBA" id="ARBA00022833"/>
    </source>
</evidence>
<dbReference type="Proteomes" id="UP001176961">
    <property type="component" value="Unassembled WGS sequence"/>
</dbReference>
<keyword evidence="12" id="KW-1185">Reference proteome</keyword>
<evidence type="ECO:0000256" key="4">
    <source>
        <dbReference type="ARBA" id="ARBA00022679"/>
    </source>
</evidence>
<dbReference type="AlphaFoldDB" id="A0AA36M145"/>
<dbReference type="InterPro" id="IPR044066">
    <property type="entry name" value="TRIAD_supradom"/>
</dbReference>
<dbReference type="InterPro" id="IPR031127">
    <property type="entry name" value="E3_UB_ligase_RBR"/>
</dbReference>
<evidence type="ECO:0000256" key="6">
    <source>
        <dbReference type="ARBA" id="ARBA00022737"/>
    </source>
</evidence>
<evidence type="ECO:0000256" key="5">
    <source>
        <dbReference type="ARBA" id="ARBA00022723"/>
    </source>
</evidence>
<accession>A0AA36M145</accession>
<evidence type="ECO:0000256" key="8">
    <source>
        <dbReference type="ARBA" id="ARBA00022786"/>
    </source>
</evidence>
<dbReference type="CDD" id="cd20356">
    <property type="entry name" value="Rcat_RBR_HHARI-like"/>
    <property type="match status" value="1"/>
</dbReference>
<dbReference type="PROSITE" id="PS51873">
    <property type="entry name" value="TRIAD"/>
    <property type="match status" value="1"/>
</dbReference>
<dbReference type="InterPro" id="IPR048962">
    <property type="entry name" value="ARIH1-like_UBL"/>
</dbReference>
<evidence type="ECO:0000256" key="1">
    <source>
        <dbReference type="ARBA" id="ARBA00001798"/>
    </source>
</evidence>
<dbReference type="InterPro" id="IPR002867">
    <property type="entry name" value="IBR_dom"/>
</dbReference>
<dbReference type="SUPFAM" id="SSF57850">
    <property type="entry name" value="RING/U-box"/>
    <property type="match status" value="3"/>
</dbReference>
<sequence length="550" mass="64249">MWIYEQMQQKHVKIDRRRNSCWDACRLIVLTFCDRLVTFVDTSETLGHPAASFKMAEEFDDDFQDNSDSGSELDEEAISEDDGIAMEQEDTSREVLKETPNLEAKVMTVEDLAREMNDIIEEVSAILRIGHGHCRILLHKFNWNKESLLERYYENPDTDAFLRKAQVLPRKAAPPPVSSVGECEICCNTAPLGGLDCYHWACSCCWQMYLNTKIMNDSTSEIQCIFNGCQLLVQDEKVMQYIKSEAVRSAYQRLKINSFVEGNRLLKWCPGLDCGKALKVEVGYSEPRPVVCSCGMRFCFGCAHEWHEPVNCRLLKLWLKKCSDDSETSNWINANTKECPKCQVTIEKDGGCNHMVCKNTACRMEFCWICLGPWEPHGSSWYNCNRYDDSRAKQARDAQELSRANLQRYLHYYNRFMNHQQSLKLENKLYTTVKGKMELMQAHMSWIEVQFLRKAVDVLSECRRTLMYTYAFAYYLKRDNHAEIFEGNQRDLEMATEQLSQFLERDLENENLVTLKQKVQDNYRYVDQRRLVLLKHCQEGTERDIWQYTA</sequence>
<protein>
    <recommendedName>
        <fullName evidence="3">RBR-type E3 ubiquitin transferase</fullName>
        <ecNumber evidence="3">2.3.2.31</ecNumber>
    </recommendedName>
</protein>
<dbReference type="InterPro" id="IPR013083">
    <property type="entry name" value="Znf_RING/FYVE/PHD"/>
</dbReference>
<dbReference type="EMBL" id="CATQJL010000112">
    <property type="protein sequence ID" value="CAJ0594336.1"/>
    <property type="molecule type" value="Genomic_DNA"/>
</dbReference>
<dbReference type="GO" id="GO:0016567">
    <property type="term" value="P:protein ubiquitination"/>
    <property type="evidence" value="ECO:0007669"/>
    <property type="project" value="InterPro"/>
</dbReference>
<dbReference type="FunFam" id="1.20.120.1750:FF:000002">
    <property type="entry name" value="RBR-type E3 ubiquitin transferase"/>
    <property type="match status" value="1"/>
</dbReference>
<dbReference type="Pfam" id="PF19422">
    <property type="entry name" value="Ariadne"/>
    <property type="match status" value="1"/>
</dbReference>
<comment type="similarity">
    <text evidence="2">Belongs to the RBR family. Ariadne subfamily.</text>
</comment>
<reference evidence="11" key="1">
    <citation type="submission" date="2023-07" db="EMBL/GenBank/DDBJ databases">
        <authorList>
            <consortium name="CYATHOMIX"/>
        </authorList>
    </citation>
    <scope>NUCLEOTIDE SEQUENCE</scope>
    <source>
        <strain evidence="11">N/A</strain>
    </source>
</reference>
<dbReference type="InterPro" id="IPR045840">
    <property type="entry name" value="Ariadne"/>
</dbReference>
<evidence type="ECO:0000256" key="3">
    <source>
        <dbReference type="ARBA" id="ARBA00012251"/>
    </source>
</evidence>
<dbReference type="PANTHER" id="PTHR11685">
    <property type="entry name" value="RBR FAMILY RING FINGER AND IBR DOMAIN-CONTAINING"/>
    <property type="match status" value="1"/>
</dbReference>
<evidence type="ECO:0000256" key="2">
    <source>
        <dbReference type="ARBA" id="ARBA00005884"/>
    </source>
</evidence>
<keyword evidence="7" id="KW-0863">Zinc-finger</keyword>
<evidence type="ECO:0000313" key="11">
    <source>
        <dbReference type="EMBL" id="CAJ0594336.1"/>
    </source>
</evidence>
<evidence type="ECO:0000259" key="10">
    <source>
        <dbReference type="PROSITE" id="PS51873"/>
    </source>
</evidence>
<dbReference type="Gene3D" id="1.20.120.1750">
    <property type="match status" value="1"/>
</dbReference>
<gene>
    <name evidence="11" type="ORF">CYNAS_LOCUS6319</name>
</gene>
<name>A0AA36M145_CYLNA</name>
<dbReference type="Pfam" id="PF01485">
    <property type="entry name" value="IBR"/>
    <property type="match status" value="1"/>
</dbReference>
<feature type="domain" description="RING-type" evidence="10">
    <location>
        <begin position="179"/>
        <end position="388"/>
    </location>
</feature>
<keyword evidence="4" id="KW-0808">Transferase</keyword>
<dbReference type="SMART" id="SM00647">
    <property type="entry name" value="IBR"/>
    <property type="match status" value="2"/>
</dbReference>
<comment type="caution">
    <text evidence="11">The sequence shown here is derived from an EMBL/GenBank/DDBJ whole genome shotgun (WGS) entry which is preliminary data.</text>
</comment>
<dbReference type="GO" id="GO:0061630">
    <property type="term" value="F:ubiquitin protein ligase activity"/>
    <property type="evidence" value="ECO:0007669"/>
    <property type="project" value="UniProtKB-EC"/>
</dbReference>
<evidence type="ECO:0000256" key="7">
    <source>
        <dbReference type="ARBA" id="ARBA00022771"/>
    </source>
</evidence>
<dbReference type="EC" id="2.3.2.31" evidence="3"/>
<dbReference type="Pfam" id="PF21235">
    <property type="entry name" value="UBA_ARI1"/>
    <property type="match status" value="1"/>
</dbReference>
<keyword evidence="9" id="KW-0862">Zinc</keyword>
<dbReference type="Gene3D" id="3.30.40.10">
    <property type="entry name" value="Zinc/RING finger domain, C3HC4 (zinc finger)"/>
    <property type="match status" value="1"/>
</dbReference>